<protein>
    <submittedName>
        <fullName evidence="2">Uncharacterized protein</fullName>
    </submittedName>
</protein>
<gene>
    <name evidence="2" type="ORF">B5807_09301</name>
</gene>
<feature type="compositionally biased region" description="Basic and acidic residues" evidence="1">
    <location>
        <begin position="323"/>
        <end position="336"/>
    </location>
</feature>
<feature type="compositionally biased region" description="Basic residues" evidence="1">
    <location>
        <begin position="160"/>
        <end position="170"/>
    </location>
</feature>
<feature type="region of interest" description="Disordered" evidence="1">
    <location>
        <begin position="772"/>
        <end position="801"/>
    </location>
</feature>
<sequence>MPWPFGRKSARAAKLKEGRSAAADSSRVHAAAVQGPGSDALPRQRSGRRRRTSSRSTTSLHDVEKNPFSDPPLHPGLAKEAHMPMPNPAPAASAEDITTLPRQRLLQHSPHLRPVTQDFSGIPYSFHAASRTSLRTAKERGKLQRPQSLRRGPPNETSLGHRKSSKRRKEHDHIREEEIRAMSLSMPQKRSAGNSGSMLRRDSKKVKGALNARFERPQSNVSLPLEDSIHSSMSGNSESRAFRVSAFDIFAPRPTIRFSVGSQHAHNGDRSSPTARLERGPSQREKRPLSSKEDWQRKRTSRIDDLADTLDAGALREILDRDQRRREKKAKADQERLRRRLERRAQKQIATDGDVPPMPSRSDALAAVGLGIEKEVAAPKPAPTPTQEVTVSMEDVRPATPPMEDIRPATPSTPPWLRPLTPPPGHRRDAYEPEPSSPADNDNSQLPTPVETPMEDMIISNAQAVRYSRGNMANPVHTRGPSNVSMMPELLSERLAEESPFESVEPHYDPTRSGSLHPVETVDTTTTSKKGSSFRRRSSDGRRMSAFASFFRRGKRSSQEPGRATPSDASFSNTSRESMSRQPLPAHLVAPIAPIQIKRPSRDASVPRRTMSKFREDLPEFPLSPPDSRVASPEVPSTSAIAARRRNQNPENIRVGSLGLAANIRSDSPISPGLPIGNKMSQSLASVDSEGSWLSGKHVKRVSNKSMMRTSVASSAVQQNPEFNNSFEELGMADDEYFKRLTPQPDELRRSNPSGDLLGRKASSTLVATLDAAAESDGEDKLTPSARRSQDSEHVKAGVARQPTVIHRNVRVKSTVGLLATFDADASTTHDNHATLDMEPDSPTSDDSGEQVTVQRAKSVDFGKHHVRHLSAGSAKLLDIQKRSSTASHSRLSQYE</sequence>
<feature type="compositionally biased region" description="Polar residues" evidence="1">
    <location>
        <begin position="842"/>
        <end position="856"/>
    </location>
</feature>
<feature type="compositionally biased region" description="Polar residues" evidence="1">
    <location>
        <begin position="567"/>
        <end position="581"/>
    </location>
</feature>
<feature type="region of interest" description="Disordered" evidence="1">
    <location>
        <begin position="323"/>
        <end position="362"/>
    </location>
</feature>
<dbReference type="EMBL" id="KZ107855">
    <property type="protein sequence ID" value="OSS44982.1"/>
    <property type="molecule type" value="Genomic_DNA"/>
</dbReference>
<feature type="compositionally biased region" description="Low complexity" evidence="1">
    <location>
        <begin position="20"/>
        <end position="33"/>
    </location>
</feature>
<dbReference type="AlphaFoldDB" id="A0A1Y2LN64"/>
<dbReference type="InParanoid" id="A0A1Y2LN64"/>
<dbReference type="Proteomes" id="UP000193240">
    <property type="component" value="Unassembled WGS sequence"/>
</dbReference>
<feature type="region of interest" description="Disordered" evidence="1">
    <location>
        <begin position="258"/>
        <end position="299"/>
    </location>
</feature>
<keyword evidence="3" id="KW-1185">Reference proteome</keyword>
<evidence type="ECO:0000256" key="1">
    <source>
        <dbReference type="SAM" id="MobiDB-lite"/>
    </source>
</evidence>
<feature type="compositionally biased region" description="Basic and acidic residues" evidence="1">
    <location>
        <begin position="171"/>
        <end position="180"/>
    </location>
</feature>
<accession>A0A1Y2LN64</accession>
<feature type="region of interest" description="Disordered" evidence="1">
    <location>
        <begin position="496"/>
        <end position="650"/>
    </location>
</feature>
<name>A0A1Y2LN64_EPING</name>
<dbReference type="OMA" id="RRADRYM"/>
<feature type="region of interest" description="Disordered" evidence="1">
    <location>
        <begin position="376"/>
        <end position="452"/>
    </location>
</feature>
<organism evidence="2 3">
    <name type="scientific">Epicoccum nigrum</name>
    <name type="common">Soil fungus</name>
    <name type="synonym">Epicoccum purpurascens</name>
    <dbReference type="NCBI Taxonomy" id="105696"/>
    <lineage>
        <taxon>Eukaryota</taxon>
        <taxon>Fungi</taxon>
        <taxon>Dikarya</taxon>
        <taxon>Ascomycota</taxon>
        <taxon>Pezizomycotina</taxon>
        <taxon>Dothideomycetes</taxon>
        <taxon>Pleosporomycetidae</taxon>
        <taxon>Pleosporales</taxon>
        <taxon>Pleosporineae</taxon>
        <taxon>Didymellaceae</taxon>
        <taxon>Epicoccum</taxon>
    </lineage>
</organism>
<feature type="compositionally biased region" description="Polar residues" evidence="1">
    <location>
        <begin position="438"/>
        <end position="447"/>
    </location>
</feature>
<evidence type="ECO:0000313" key="3">
    <source>
        <dbReference type="Proteomes" id="UP000193240"/>
    </source>
</evidence>
<feature type="region of interest" description="Disordered" evidence="1">
    <location>
        <begin position="1"/>
        <end position="206"/>
    </location>
</feature>
<dbReference type="STRING" id="105696.A0A1Y2LN64"/>
<feature type="region of interest" description="Disordered" evidence="1">
    <location>
        <begin position="830"/>
        <end position="865"/>
    </location>
</feature>
<feature type="compositionally biased region" description="Polar residues" evidence="1">
    <location>
        <begin position="260"/>
        <end position="274"/>
    </location>
</feature>
<evidence type="ECO:0000313" key="2">
    <source>
        <dbReference type="EMBL" id="OSS44982.1"/>
    </source>
</evidence>
<reference evidence="2 3" key="1">
    <citation type="journal article" date="2017" name="Genome Announc.">
        <title>Genome sequence of the saprophytic ascomycete Epicoccum nigrum ICMP 19927 strain isolated from New Zealand.</title>
        <authorList>
            <person name="Fokin M."/>
            <person name="Fleetwood D."/>
            <person name="Weir B.S."/>
            <person name="Villas-Boas S.G."/>
        </authorList>
    </citation>
    <scope>NUCLEOTIDE SEQUENCE [LARGE SCALE GENOMIC DNA]</scope>
    <source>
        <strain evidence="2 3">ICMP 19927</strain>
    </source>
</reference>
<feature type="compositionally biased region" description="Low complexity" evidence="1">
    <location>
        <begin position="521"/>
        <end position="531"/>
    </location>
</feature>
<feature type="compositionally biased region" description="Polar residues" evidence="1">
    <location>
        <begin position="185"/>
        <end position="197"/>
    </location>
</feature>
<feature type="compositionally biased region" description="Pro residues" evidence="1">
    <location>
        <begin position="411"/>
        <end position="424"/>
    </location>
</feature>
<feature type="compositionally biased region" description="Basic and acidic residues" evidence="1">
    <location>
        <begin position="276"/>
        <end position="299"/>
    </location>
</feature>
<proteinExistence type="predicted"/>